<gene>
    <name evidence="10" type="ORF">SAMN05216266_110118</name>
</gene>
<dbReference type="PANTHER" id="PTHR30330">
    <property type="entry name" value="AGSS FAMILY TRANSPORTER, SODIUM-ALANINE"/>
    <property type="match status" value="1"/>
</dbReference>
<keyword evidence="7 9" id="KW-1133">Transmembrane helix</keyword>
<evidence type="ECO:0000256" key="1">
    <source>
        <dbReference type="ARBA" id="ARBA00004651"/>
    </source>
</evidence>
<evidence type="ECO:0000256" key="4">
    <source>
        <dbReference type="ARBA" id="ARBA00022475"/>
    </source>
</evidence>
<feature type="transmembrane region" description="Helical" evidence="9">
    <location>
        <begin position="251"/>
        <end position="274"/>
    </location>
</feature>
<dbReference type="RefSeq" id="WP_091674394.1">
    <property type="nucleotide sequence ID" value="NZ_FOKG01000010.1"/>
</dbReference>
<dbReference type="PRINTS" id="PR00175">
    <property type="entry name" value="NAALASMPORT"/>
</dbReference>
<evidence type="ECO:0000256" key="7">
    <source>
        <dbReference type="ARBA" id="ARBA00022989"/>
    </source>
</evidence>
<dbReference type="GO" id="GO:0005886">
    <property type="term" value="C:plasma membrane"/>
    <property type="evidence" value="ECO:0007669"/>
    <property type="project" value="UniProtKB-SubCell"/>
</dbReference>
<sequence length="484" mass="51306">MDALNEAIGAVNDVFWTYLVIPLLVLVGVYFTVRSKAVQIRLLPDMVRDLRSAPEVAPDGKKAISAFQAFSISAAARVGTGNIAGVAIAIALGGPGAVFWMWLMGLIMGSAAFVESTLAQLFKVRHSTGYRGGPAYYMQHGLRARWMGVLFAVVIIFTFGFAFVMVQSNSIAAAISNSVSTATGQDAAGWLAPLVGGTLVVLVAIVVFGGVRRIAHVAQMTVPFMALIYLVLGIVVVAMNIEQVPTVFGDIVGAAFGIREIGAAGVGTAIMMGVRRGLFSNEAGMGSAPNAGATAAVSHPVKQGLAQTFGIYFDTLFVCSITAFIILVSNPTYGEEVGAQLTQNALEANLGSWALHLLTVIIFLLAFTSVLGNFYYSESNLVFLTNSRTALTVLRLVIVGMLFLGAVASLDVVWSVADVTMGVMAVINLVAIAPLGALALRLLKDYQEQRKQGLDPVFTRDRLPDIEGVQCWESDRVRDTSAVS</sequence>
<dbReference type="FunFam" id="1.20.1740.10:FF:000004">
    <property type="entry name" value="Sodium:alanine symporter family protein"/>
    <property type="match status" value="1"/>
</dbReference>
<feature type="transmembrane region" description="Helical" evidence="9">
    <location>
        <begin position="396"/>
        <end position="417"/>
    </location>
</feature>
<feature type="transmembrane region" description="Helical" evidence="9">
    <location>
        <begin position="423"/>
        <end position="443"/>
    </location>
</feature>
<dbReference type="OrthoDB" id="9806926at2"/>
<keyword evidence="4 9" id="KW-1003">Cell membrane</keyword>
<evidence type="ECO:0000256" key="5">
    <source>
        <dbReference type="ARBA" id="ARBA00022692"/>
    </source>
</evidence>
<keyword evidence="6 9" id="KW-0769">Symport</keyword>
<dbReference type="PANTHER" id="PTHR30330:SF1">
    <property type="entry name" value="AMINO-ACID CARRIER PROTEIN ALST"/>
    <property type="match status" value="1"/>
</dbReference>
<feature type="transmembrane region" description="Helical" evidence="9">
    <location>
        <begin position="187"/>
        <end position="208"/>
    </location>
</feature>
<dbReference type="GO" id="GO:0005283">
    <property type="term" value="F:amino acid:sodium symporter activity"/>
    <property type="evidence" value="ECO:0007669"/>
    <property type="project" value="InterPro"/>
</dbReference>
<dbReference type="Gene3D" id="1.20.1740.10">
    <property type="entry name" value="Amino acid/polyamine transporter I"/>
    <property type="match status" value="1"/>
</dbReference>
<keyword evidence="8 9" id="KW-0472">Membrane</keyword>
<dbReference type="Pfam" id="PF01235">
    <property type="entry name" value="Na_Ala_symp"/>
    <property type="match status" value="1"/>
</dbReference>
<protein>
    <submittedName>
        <fullName evidence="10">Alanine or glycine:cation symporter, AGCS family</fullName>
    </submittedName>
</protein>
<keyword evidence="3 9" id="KW-0813">Transport</keyword>
<accession>A0A1I1AS07</accession>
<evidence type="ECO:0000313" key="11">
    <source>
        <dbReference type="Proteomes" id="UP000243799"/>
    </source>
</evidence>
<keyword evidence="11" id="KW-1185">Reference proteome</keyword>
<evidence type="ECO:0000256" key="2">
    <source>
        <dbReference type="ARBA" id="ARBA00009261"/>
    </source>
</evidence>
<dbReference type="NCBIfam" id="TIGR00835">
    <property type="entry name" value="agcS"/>
    <property type="match status" value="1"/>
</dbReference>
<keyword evidence="5 9" id="KW-0812">Transmembrane</keyword>
<reference evidence="11" key="1">
    <citation type="submission" date="2016-10" db="EMBL/GenBank/DDBJ databases">
        <authorList>
            <person name="Varghese N."/>
            <person name="Submissions S."/>
        </authorList>
    </citation>
    <scope>NUCLEOTIDE SEQUENCE [LARGE SCALE GENOMIC DNA]</scope>
    <source>
        <strain evidence="11">CGMCC 4.3568</strain>
    </source>
</reference>
<feature type="transmembrane region" description="Helical" evidence="9">
    <location>
        <begin position="69"/>
        <end position="93"/>
    </location>
</feature>
<evidence type="ECO:0000256" key="8">
    <source>
        <dbReference type="ARBA" id="ARBA00023136"/>
    </source>
</evidence>
<feature type="transmembrane region" description="Helical" evidence="9">
    <location>
        <begin position="311"/>
        <end position="333"/>
    </location>
</feature>
<feature type="transmembrane region" description="Helical" evidence="9">
    <location>
        <begin position="353"/>
        <end position="376"/>
    </location>
</feature>
<proteinExistence type="inferred from homology"/>
<evidence type="ECO:0000313" key="10">
    <source>
        <dbReference type="EMBL" id="SFB40859.1"/>
    </source>
</evidence>
<dbReference type="EMBL" id="FOKG01000010">
    <property type="protein sequence ID" value="SFB40859.1"/>
    <property type="molecule type" value="Genomic_DNA"/>
</dbReference>
<dbReference type="InterPro" id="IPR001463">
    <property type="entry name" value="Na/Ala_symport"/>
</dbReference>
<evidence type="ECO:0000256" key="3">
    <source>
        <dbReference type="ARBA" id="ARBA00022448"/>
    </source>
</evidence>
<comment type="similarity">
    <text evidence="2 9">Belongs to the alanine or glycine:cation symporter (AGCS) (TC 2.A.25) family.</text>
</comment>
<evidence type="ECO:0000256" key="9">
    <source>
        <dbReference type="RuleBase" id="RU363064"/>
    </source>
</evidence>
<feature type="transmembrane region" description="Helical" evidence="9">
    <location>
        <begin position="220"/>
        <end position="239"/>
    </location>
</feature>
<dbReference type="Proteomes" id="UP000243799">
    <property type="component" value="Unassembled WGS sequence"/>
</dbReference>
<dbReference type="AlphaFoldDB" id="A0A1I1AS07"/>
<feature type="transmembrane region" description="Helical" evidence="9">
    <location>
        <begin position="99"/>
        <end position="122"/>
    </location>
</feature>
<comment type="subcellular location">
    <subcellularLocation>
        <location evidence="1 9">Cell membrane</location>
        <topology evidence="1 9">Multi-pass membrane protein</topology>
    </subcellularLocation>
</comment>
<feature type="transmembrane region" description="Helical" evidence="9">
    <location>
        <begin position="146"/>
        <end position="167"/>
    </location>
</feature>
<dbReference type="STRING" id="490629.SAMN05216266_110118"/>
<name>A0A1I1AS07_9PSEU</name>
<organism evidence="10 11">
    <name type="scientific">Amycolatopsis marina</name>
    <dbReference type="NCBI Taxonomy" id="490629"/>
    <lineage>
        <taxon>Bacteria</taxon>
        <taxon>Bacillati</taxon>
        <taxon>Actinomycetota</taxon>
        <taxon>Actinomycetes</taxon>
        <taxon>Pseudonocardiales</taxon>
        <taxon>Pseudonocardiaceae</taxon>
        <taxon>Amycolatopsis</taxon>
    </lineage>
</organism>
<feature type="transmembrane region" description="Helical" evidence="9">
    <location>
        <begin position="15"/>
        <end position="33"/>
    </location>
</feature>
<evidence type="ECO:0000256" key="6">
    <source>
        <dbReference type="ARBA" id="ARBA00022847"/>
    </source>
</evidence>